<evidence type="ECO:0000313" key="13">
    <source>
        <dbReference type="Proteomes" id="UP000008366"/>
    </source>
</evidence>
<dbReference type="CDD" id="cd07185">
    <property type="entry name" value="OmpA_C-like"/>
    <property type="match status" value="1"/>
</dbReference>
<comment type="subcellular location">
    <subcellularLocation>
        <location evidence="1">Cell membrane</location>
        <topology evidence="1">Single-pass membrane protein</topology>
    </subcellularLocation>
</comment>
<evidence type="ECO:0000259" key="11">
    <source>
        <dbReference type="PROSITE" id="PS51123"/>
    </source>
</evidence>
<dbReference type="GO" id="GO:0005886">
    <property type="term" value="C:plasma membrane"/>
    <property type="evidence" value="ECO:0007669"/>
    <property type="project" value="UniProtKB-SubCell"/>
</dbReference>
<dbReference type="STRING" id="1184609.KILIM_086_00190"/>
<organism evidence="12 13">
    <name type="scientific">Kineosphaera limosa NBRC 100340</name>
    <dbReference type="NCBI Taxonomy" id="1184609"/>
    <lineage>
        <taxon>Bacteria</taxon>
        <taxon>Bacillati</taxon>
        <taxon>Actinomycetota</taxon>
        <taxon>Actinomycetes</taxon>
        <taxon>Micrococcales</taxon>
        <taxon>Dermatophilaceae</taxon>
        <taxon>Kineosphaera</taxon>
    </lineage>
</organism>
<feature type="region of interest" description="Disordered" evidence="9">
    <location>
        <begin position="249"/>
        <end position="273"/>
    </location>
</feature>
<evidence type="ECO:0000256" key="2">
    <source>
        <dbReference type="ARBA" id="ARBA00008914"/>
    </source>
</evidence>
<keyword evidence="4 10" id="KW-0812">Transmembrane</keyword>
<protein>
    <submittedName>
        <fullName evidence="12">Chemotaxis MotB protein</fullName>
    </submittedName>
</protein>
<dbReference type="Gene3D" id="3.30.1330.60">
    <property type="entry name" value="OmpA-like domain"/>
    <property type="match status" value="1"/>
</dbReference>
<name>K6VNW4_9MICO</name>
<comment type="similarity">
    <text evidence="2">Belongs to the MotB family.</text>
</comment>
<feature type="domain" description="OmpA-like" evidence="11">
    <location>
        <begin position="169"/>
        <end position="288"/>
    </location>
</feature>
<feature type="compositionally biased region" description="Low complexity" evidence="9">
    <location>
        <begin position="301"/>
        <end position="329"/>
    </location>
</feature>
<dbReference type="OrthoDB" id="9815217at2"/>
<keyword evidence="3" id="KW-1003">Cell membrane</keyword>
<proteinExistence type="inferred from homology"/>
<dbReference type="EMBL" id="BAHD01000086">
    <property type="protein sequence ID" value="GAB97893.1"/>
    <property type="molecule type" value="Genomic_DNA"/>
</dbReference>
<evidence type="ECO:0000313" key="12">
    <source>
        <dbReference type="EMBL" id="GAB97893.1"/>
    </source>
</evidence>
<dbReference type="Pfam" id="PF13677">
    <property type="entry name" value="MotB_plug"/>
    <property type="match status" value="1"/>
</dbReference>
<dbReference type="Pfam" id="PF00691">
    <property type="entry name" value="OmpA"/>
    <property type="match status" value="1"/>
</dbReference>
<evidence type="ECO:0000256" key="8">
    <source>
        <dbReference type="SAM" id="Coils"/>
    </source>
</evidence>
<keyword evidence="8" id="KW-0175">Coiled coil</keyword>
<evidence type="ECO:0000256" key="1">
    <source>
        <dbReference type="ARBA" id="ARBA00004162"/>
    </source>
</evidence>
<evidence type="ECO:0000256" key="5">
    <source>
        <dbReference type="ARBA" id="ARBA00022989"/>
    </source>
</evidence>
<dbReference type="PROSITE" id="PS51123">
    <property type="entry name" value="OMPA_2"/>
    <property type="match status" value="1"/>
</dbReference>
<dbReference type="RefSeq" id="WP_006594425.1">
    <property type="nucleotide sequence ID" value="NZ_BAHD01000086.1"/>
</dbReference>
<evidence type="ECO:0000256" key="4">
    <source>
        <dbReference type="ARBA" id="ARBA00022692"/>
    </source>
</evidence>
<feature type="compositionally biased region" description="Basic and acidic residues" evidence="9">
    <location>
        <begin position="263"/>
        <end position="273"/>
    </location>
</feature>
<evidence type="ECO:0000256" key="10">
    <source>
        <dbReference type="SAM" id="Phobius"/>
    </source>
</evidence>
<evidence type="ECO:0000256" key="9">
    <source>
        <dbReference type="SAM" id="MobiDB-lite"/>
    </source>
</evidence>
<feature type="coiled-coil region" evidence="8">
    <location>
        <begin position="123"/>
        <end position="155"/>
    </location>
</feature>
<dbReference type="PANTHER" id="PTHR30329">
    <property type="entry name" value="STATOR ELEMENT OF FLAGELLAR MOTOR COMPLEX"/>
    <property type="match status" value="1"/>
</dbReference>
<feature type="transmembrane region" description="Helical" evidence="10">
    <location>
        <begin position="21"/>
        <end position="43"/>
    </location>
</feature>
<dbReference type="InterPro" id="IPR036737">
    <property type="entry name" value="OmpA-like_sf"/>
</dbReference>
<keyword evidence="13" id="KW-1185">Reference proteome</keyword>
<keyword evidence="6 7" id="KW-0472">Membrane</keyword>
<dbReference type="InterPro" id="IPR025713">
    <property type="entry name" value="MotB-like_N_dom"/>
</dbReference>
<sequence length="329" mass="35346">MARKKKHPEHEEHVNHERWMVAYADILTLLLALFIVMFAMAAVDREKVKLFAQGAGEAFGMVTMPGQLGNFEGGDGIMANQMPAQPEQVPGSRQQERETALQEKIIPAPVEVPDKKPPIDNTAAAQREAARQAQAEAQKASLEKLKEELTIKLKEKGLLNSVEMVVDERGLVVNIVTDRVLFDTGRAELRPDGTDVLDLIAPVVKDLPNHVTVEGHTDNVPISGTFASNWELSTMRATTVLRRLQSQGVPGNRMNATGYADQRPLDSNRTDAGKARNRRVAIVVLPMVPLDGTGVQPNSQAAGSARPATAATTPASAPSPAAVPAAGGN</sequence>
<dbReference type="eggNOG" id="COG1360">
    <property type="taxonomic scope" value="Bacteria"/>
</dbReference>
<dbReference type="AlphaFoldDB" id="K6VNW4"/>
<evidence type="ECO:0000256" key="3">
    <source>
        <dbReference type="ARBA" id="ARBA00022475"/>
    </source>
</evidence>
<evidence type="ECO:0000256" key="6">
    <source>
        <dbReference type="ARBA" id="ARBA00023136"/>
    </source>
</evidence>
<gene>
    <name evidence="12" type="primary">motB</name>
    <name evidence="12" type="ORF">KILIM_086_00190</name>
</gene>
<dbReference type="InterPro" id="IPR050330">
    <property type="entry name" value="Bact_OuterMem_StrucFunc"/>
</dbReference>
<evidence type="ECO:0000256" key="7">
    <source>
        <dbReference type="PROSITE-ProRule" id="PRU00473"/>
    </source>
</evidence>
<comment type="caution">
    <text evidence="12">The sequence shown here is derived from an EMBL/GenBank/DDBJ whole genome shotgun (WGS) entry which is preliminary data.</text>
</comment>
<reference evidence="12 13" key="1">
    <citation type="submission" date="2012-08" db="EMBL/GenBank/DDBJ databases">
        <title>Whole genome shotgun sequence of Kineosphaera limosa NBRC 100340.</title>
        <authorList>
            <person name="Yoshida I."/>
            <person name="Isaki S."/>
            <person name="Hosoyama A."/>
            <person name="Tsuchikane K."/>
            <person name="Katsumata H."/>
            <person name="Ando Y."/>
            <person name="Ohji S."/>
            <person name="Hamada M."/>
            <person name="Tamura T."/>
            <person name="Yamazoe A."/>
            <person name="Yamazaki S."/>
            <person name="Fujita N."/>
        </authorList>
    </citation>
    <scope>NUCLEOTIDE SEQUENCE [LARGE SCALE GENOMIC DNA]</scope>
    <source>
        <strain evidence="12 13">NBRC 100340</strain>
    </source>
</reference>
<dbReference type="Proteomes" id="UP000008366">
    <property type="component" value="Unassembled WGS sequence"/>
</dbReference>
<keyword evidence="5 10" id="KW-1133">Transmembrane helix</keyword>
<accession>K6VNW4</accession>
<dbReference type="InterPro" id="IPR006665">
    <property type="entry name" value="OmpA-like"/>
</dbReference>
<dbReference type="SUPFAM" id="SSF103088">
    <property type="entry name" value="OmpA-like"/>
    <property type="match status" value="1"/>
</dbReference>
<feature type="region of interest" description="Disordered" evidence="9">
    <location>
        <begin position="291"/>
        <end position="329"/>
    </location>
</feature>
<dbReference type="PANTHER" id="PTHR30329:SF21">
    <property type="entry name" value="LIPOPROTEIN YIAD-RELATED"/>
    <property type="match status" value="1"/>
</dbReference>